<reference evidence="2" key="1">
    <citation type="journal article" date="2014" name="Front. Microbiol.">
        <title>High frequency of phylogenetically diverse reductive dehalogenase-homologous genes in deep subseafloor sedimentary metagenomes.</title>
        <authorList>
            <person name="Kawai M."/>
            <person name="Futagami T."/>
            <person name="Toyoda A."/>
            <person name="Takaki Y."/>
            <person name="Nishi S."/>
            <person name="Hori S."/>
            <person name="Arai W."/>
            <person name="Tsubouchi T."/>
            <person name="Morono Y."/>
            <person name="Uchiyama I."/>
            <person name="Ito T."/>
            <person name="Fujiyama A."/>
            <person name="Inagaki F."/>
            <person name="Takami H."/>
        </authorList>
    </citation>
    <scope>NUCLEOTIDE SEQUENCE</scope>
    <source>
        <strain evidence="2">Expedition CK06-06</strain>
    </source>
</reference>
<comment type="caution">
    <text evidence="2">The sequence shown here is derived from an EMBL/GenBank/DDBJ whole genome shotgun (WGS) entry which is preliminary data.</text>
</comment>
<evidence type="ECO:0000256" key="1">
    <source>
        <dbReference type="SAM" id="Phobius"/>
    </source>
</evidence>
<protein>
    <submittedName>
        <fullName evidence="2">Uncharacterized protein</fullName>
    </submittedName>
</protein>
<sequence length="103" mass="11620">TKPSAAFEVYEPIPRAFAVCAVATGFYIVYQPGCGTFKGKTVNYKKVGYNPLAGAIQDMVRITAFHGDYERDGTVYTHRWQKYIGTTDTTELKFEDAPKPAWW</sequence>
<feature type="transmembrane region" description="Helical" evidence="1">
    <location>
        <begin position="12"/>
        <end position="30"/>
    </location>
</feature>
<evidence type="ECO:0000313" key="2">
    <source>
        <dbReference type="EMBL" id="GAI10539.1"/>
    </source>
</evidence>
<organism evidence="2">
    <name type="scientific">marine sediment metagenome</name>
    <dbReference type="NCBI Taxonomy" id="412755"/>
    <lineage>
        <taxon>unclassified sequences</taxon>
        <taxon>metagenomes</taxon>
        <taxon>ecological metagenomes</taxon>
    </lineage>
</organism>
<dbReference type="EMBL" id="BARV01007626">
    <property type="protein sequence ID" value="GAI10539.1"/>
    <property type="molecule type" value="Genomic_DNA"/>
</dbReference>
<gene>
    <name evidence="2" type="ORF">S06H3_15492</name>
</gene>
<keyword evidence="1" id="KW-0812">Transmembrane</keyword>
<keyword evidence="1" id="KW-0472">Membrane</keyword>
<proteinExistence type="predicted"/>
<dbReference type="AlphaFoldDB" id="X1MW14"/>
<feature type="non-terminal residue" evidence="2">
    <location>
        <position position="1"/>
    </location>
</feature>
<accession>X1MW14</accession>
<name>X1MW14_9ZZZZ</name>
<keyword evidence="1" id="KW-1133">Transmembrane helix</keyword>